<reference evidence="1" key="1">
    <citation type="journal article" date="2022" name="bioRxiv">
        <title>Sequencing and chromosome-scale assembly of the giantPleurodeles waltlgenome.</title>
        <authorList>
            <person name="Brown T."/>
            <person name="Elewa A."/>
            <person name="Iarovenko S."/>
            <person name="Subramanian E."/>
            <person name="Araus A.J."/>
            <person name="Petzold A."/>
            <person name="Susuki M."/>
            <person name="Suzuki K.-i.T."/>
            <person name="Hayashi T."/>
            <person name="Toyoda A."/>
            <person name="Oliveira C."/>
            <person name="Osipova E."/>
            <person name="Leigh N.D."/>
            <person name="Simon A."/>
            <person name="Yun M.H."/>
        </authorList>
    </citation>
    <scope>NUCLEOTIDE SEQUENCE</scope>
    <source>
        <strain evidence="1">20211129_DDA</strain>
        <tissue evidence="1">Liver</tissue>
    </source>
</reference>
<organism evidence="1 2">
    <name type="scientific">Pleurodeles waltl</name>
    <name type="common">Iberian ribbed newt</name>
    <dbReference type="NCBI Taxonomy" id="8319"/>
    <lineage>
        <taxon>Eukaryota</taxon>
        <taxon>Metazoa</taxon>
        <taxon>Chordata</taxon>
        <taxon>Craniata</taxon>
        <taxon>Vertebrata</taxon>
        <taxon>Euteleostomi</taxon>
        <taxon>Amphibia</taxon>
        <taxon>Batrachia</taxon>
        <taxon>Caudata</taxon>
        <taxon>Salamandroidea</taxon>
        <taxon>Salamandridae</taxon>
        <taxon>Pleurodelinae</taxon>
        <taxon>Pleurodeles</taxon>
    </lineage>
</organism>
<evidence type="ECO:0000313" key="1">
    <source>
        <dbReference type="EMBL" id="KAJ1183806.1"/>
    </source>
</evidence>
<evidence type="ECO:0000313" key="2">
    <source>
        <dbReference type="Proteomes" id="UP001066276"/>
    </source>
</evidence>
<comment type="caution">
    <text evidence="1">The sequence shown here is derived from an EMBL/GenBank/DDBJ whole genome shotgun (WGS) entry which is preliminary data.</text>
</comment>
<keyword evidence="2" id="KW-1185">Reference proteome</keyword>
<sequence>MKQQKRNSQKLCRATPYGSCGRRRRVNSRMAAKGRLGSELGVSELGIQGSGFGEREAGGCVSPPPNNLQ</sequence>
<gene>
    <name evidence="1" type="ORF">NDU88_000620</name>
</gene>
<dbReference type="Proteomes" id="UP001066276">
    <property type="component" value="Chromosome 3_1"/>
</dbReference>
<dbReference type="EMBL" id="JANPWB010000005">
    <property type="protein sequence ID" value="KAJ1183806.1"/>
    <property type="molecule type" value="Genomic_DNA"/>
</dbReference>
<name>A0AAV7U5X9_PLEWA</name>
<proteinExistence type="predicted"/>
<dbReference type="AlphaFoldDB" id="A0AAV7U5X9"/>
<accession>A0AAV7U5X9</accession>
<protein>
    <submittedName>
        <fullName evidence="1">Uncharacterized protein</fullName>
    </submittedName>
</protein>